<evidence type="ECO:0000256" key="1">
    <source>
        <dbReference type="ARBA" id="ARBA00004370"/>
    </source>
</evidence>
<evidence type="ECO:0000256" key="2">
    <source>
        <dbReference type="ARBA" id="ARBA00022692"/>
    </source>
</evidence>
<evidence type="ECO:0000256" key="5">
    <source>
        <dbReference type="SAM" id="Phobius"/>
    </source>
</evidence>
<dbReference type="STRING" id="1344416.A0A139A1G1"/>
<dbReference type="OrthoDB" id="408954at2759"/>
<feature type="transmembrane region" description="Helical" evidence="5">
    <location>
        <begin position="21"/>
        <end position="42"/>
    </location>
</feature>
<name>A0A139A1G1_GONPJ</name>
<gene>
    <name evidence="7" type="ORF">M427DRAFT_48043</name>
</gene>
<keyword evidence="3 5" id="KW-1133">Transmembrane helix</keyword>
<accession>A0A139A1G1</accession>
<dbReference type="GO" id="GO:0005506">
    <property type="term" value="F:iron ion binding"/>
    <property type="evidence" value="ECO:0007669"/>
    <property type="project" value="InterPro"/>
</dbReference>
<dbReference type="PANTHER" id="PTHR11863">
    <property type="entry name" value="STEROL DESATURASE"/>
    <property type="match status" value="1"/>
</dbReference>
<organism evidence="7 8">
    <name type="scientific">Gonapodya prolifera (strain JEL478)</name>
    <name type="common">Monoblepharis prolifera</name>
    <dbReference type="NCBI Taxonomy" id="1344416"/>
    <lineage>
        <taxon>Eukaryota</taxon>
        <taxon>Fungi</taxon>
        <taxon>Fungi incertae sedis</taxon>
        <taxon>Chytridiomycota</taxon>
        <taxon>Chytridiomycota incertae sedis</taxon>
        <taxon>Monoblepharidomycetes</taxon>
        <taxon>Monoblepharidales</taxon>
        <taxon>Gonapodyaceae</taxon>
        <taxon>Gonapodya</taxon>
    </lineage>
</organism>
<feature type="transmembrane region" description="Helical" evidence="5">
    <location>
        <begin position="105"/>
        <end position="125"/>
    </location>
</feature>
<dbReference type="InterPro" id="IPR050307">
    <property type="entry name" value="Sterol_Desaturase_Related"/>
</dbReference>
<comment type="subcellular location">
    <subcellularLocation>
        <location evidence="1">Membrane</location>
    </subcellularLocation>
</comment>
<evidence type="ECO:0000256" key="4">
    <source>
        <dbReference type="ARBA" id="ARBA00023136"/>
    </source>
</evidence>
<dbReference type="GO" id="GO:0016020">
    <property type="term" value="C:membrane"/>
    <property type="evidence" value="ECO:0007669"/>
    <property type="project" value="UniProtKB-SubCell"/>
</dbReference>
<protein>
    <recommendedName>
        <fullName evidence="6">Fatty acid hydroxylase domain-containing protein</fullName>
    </recommendedName>
</protein>
<dbReference type="InterPro" id="IPR006694">
    <property type="entry name" value="Fatty_acid_hydroxylase"/>
</dbReference>
<dbReference type="GO" id="GO:0008610">
    <property type="term" value="P:lipid biosynthetic process"/>
    <property type="evidence" value="ECO:0007669"/>
    <property type="project" value="InterPro"/>
</dbReference>
<evidence type="ECO:0000313" key="8">
    <source>
        <dbReference type="Proteomes" id="UP000070544"/>
    </source>
</evidence>
<dbReference type="Proteomes" id="UP000070544">
    <property type="component" value="Unassembled WGS sequence"/>
</dbReference>
<dbReference type="GO" id="GO:0016491">
    <property type="term" value="F:oxidoreductase activity"/>
    <property type="evidence" value="ECO:0007669"/>
    <property type="project" value="InterPro"/>
</dbReference>
<evidence type="ECO:0000256" key="3">
    <source>
        <dbReference type="ARBA" id="ARBA00022989"/>
    </source>
</evidence>
<proteinExistence type="predicted"/>
<reference evidence="7 8" key="1">
    <citation type="journal article" date="2015" name="Genome Biol. Evol.">
        <title>Phylogenomic analyses indicate that early fungi evolved digesting cell walls of algal ancestors of land plants.</title>
        <authorList>
            <person name="Chang Y."/>
            <person name="Wang S."/>
            <person name="Sekimoto S."/>
            <person name="Aerts A.L."/>
            <person name="Choi C."/>
            <person name="Clum A."/>
            <person name="LaButti K.M."/>
            <person name="Lindquist E.A."/>
            <person name="Yee Ngan C."/>
            <person name="Ohm R.A."/>
            <person name="Salamov A.A."/>
            <person name="Grigoriev I.V."/>
            <person name="Spatafora J.W."/>
            <person name="Berbee M.L."/>
        </authorList>
    </citation>
    <scope>NUCLEOTIDE SEQUENCE [LARGE SCALE GENOMIC DNA]</scope>
    <source>
        <strain evidence="7 8">JEL478</strain>
    </source>
</reference>
<dbReference type="Pfam" id="PF04116">
    <property type="entry name" value="FA_hydroxylase"/>
    <property type="match status" value="1"/>
</dbReference>
<keyword evidence="4 5" id="KW-0472">Membrane</keyword>
<evidence type="ECO:0000259" key="6">
    <source>
        <dbReference type="Pfam" id="PF04116"/>
    </source>
</evidence>
<sequence>MSLLHVDLASTGLNQLSSIEIASIVAPLAAFWLSCCFLEFLAPALPFLDKYRVVSKDRRIFEKNLAPFDDVLWSAFHQQLLQAAIAIVFAVVTHDPLEANRIEDPATLVLKLVGGFVVMSTYQFWAHRYMHHNPWIFRNVHSVHHRILETHAFTAFYEHPLETVVNLLGGAIGCVVFSMTPFTGAIYCTITTVKAVEEHSCYRFPLFSVTPSYLSNAEHHRIHHLSKGIKSNFD</sequence>
<feature type="transmembrane region" description="Helical" evidence="5">
    <location>
        <begin position="71"/>
        <end position="93"/>
    </location>
</feature>
<keyword evidence="8" id="KW-1185">Reference proteome</keyword>
<keyword evidence="2 5" id="KW-0812">Transmembrane</keyword>
<dbReference type="AlphaFoldDB" id="A0A139A1G1"/>
<evidence type="ECO:0000313" key="7">
    <source>
        <dbReference type="EMBL" id="KXS10592.1"/>
    </source>
</evidence>
<feature type="domain" description="Fatty acid hydroxylase" evidence="6">
    <location>
        <begin position="113"/>
        <end position="233"/>
    </location>
</feature>
<dbReference type="EMBL" id="KQ965820">
    <property type="protein sequence ID" value="KXS10592.1"/>
    <property type="molecule type" value="Genomic_DNA"/>
</dbReference>
<feature type="transmembrane region" description="Helical" evidence="5">
    <location>
        <begin position="167"/>
        <end position="190"/>
    </location>
</feature>